<comment type="catalytic activity">
    <reaction evidence="1">
        <text>ATP + H2O = ADP + phosphate + H(+)</text>
        <dbReference type="Rhea" id="RHEA:13065"/>
        <dbReference type="ChEBI" id="CHEBI:15377"/>
        <dbReference type="ChEBI" id="CHEBI:15378"/>
        <dbReference type="ChEBI" id="CHEBI:30616"/>
        <dbReference type="ChEBI" id="CHEBI:43474"/>
        <dbReference type="ChEBI" id="CHEBI:456216"/>
        <dbReference type="EC" id="5.6.2.3"/>
    </reaction>
</comment>
<name>A0A699IS86_TANCI</name>
<dbReference type="PANTHER" id="PTHR10492:SF96">
    <property type="entry name" value="ATP-DEPENDENT DNA HELICASE"/>
    <property type="match status" value="1"/>
</dbReference>
<evidence type="ECO:0000256" key="1">
    <source>
        <dbReference type="RuleBase" id="RU363044"/>
    </source>
</evidence>
<sequence>MNDRCCFEVLDHSLKDICNKPDTSFRGKSIMLGGDFTQTLPVKKKASKPKIIDASITSSNLWPAFKTYIIMQNIRLHHSEITETERIHIQNFSTWLLNIGDGTIGDLDETDNENTFNVQMPTELCISDSDTALATLIRFIYDQKTLQTTSQRDMQKKAIVF</sequence>
<dbReference type="GO" id="GO:0006281">
    <property type="term" value="P:DNA repair"/>
    <property type="evidence" value="ECO:0007669"/>
    <property type="project" value="UniProtKB-KW"/>
</dbReference>
<dbReference type="AlphaFoldDB" id="A0A699IS86"/>
<dbReference type="PANTHER" id="PTHR10492">
    <property type="match status" value="1"/>
</dbReference>
<keyword evidence="1" id="KW-0227">DNA damage</keyword>
<dbReference type="GO" id="GO:0005524">
    <property type="term" value="F:ATP binding"/>
    <property type="evidence" value="ECO:0007669"/>
    <property type="project" value="UniProtKB-KW"/>
</dbReference>
<evidence type="ECO:0000313" key="3">
    <source>
        <dbReference type="EMBL" id="GEZ82809.1"/>
    </source>
</evidence>
<dbReference type="InterPro" id="IPR010285">
    <property type="entry name" value="DNA_helicase_pif1-like_DEAD"/>
</dbReference>
<dbReference type="EMBL" id="BKCJ010329076">
    <property type="protein sequence ID" value="GEZ82809.1"/>
    <property type="molecule type" value="Genomic_DNA"/>
</dbReference>
<evidence type="ECO:0000259" key="2">
    <source>
        <dbReference type="Pfam" id="PF05970"/>
    </source>
</evidence>
<protein>
    <recommendedName>
        <fullName evidence="1">ATP-dependent DNA helicase</fullName>
        <ecNumber evidence="1">5.6.2.3</ecNumber>
    </recommendedName>
</protein>
<dbReference type="GO" id="GO:0016787">
    <property type="term" value="F:hydrolase activity"/>
    <property type="evidence" value="ECO:0007669"/>
    <property type="project" value="UniProtKB-KW"/>
</dbReference>
<keyword evidence="1" id="KW-0547">Nucleotide-binding</keyword>
<keyword evidence="1" id="KW-0378">Hydrolase</keyword>
<organism evidence="3">
    <name type="scientific">Tanacetum cinerariifolium</name>
    <name type="common">Dalmatian daisy</name>
    <name type="synonym">Chrysanthemum cinerariifolium</name>
    <dbReference type="NCBI Taxonomy" id="118510"/>
    <lineage>
        <taxon>Eukaryota</taxon>
        <taxon>Viridiplantae</taxon>
        <taxon>Streptophyta</taxon>
        <taxon>Embryophyta</taxon>
        <taxon>Tracheophyta</taxon>
        <taxon>Spermatophyta</taxon>
        <taxon>Magnoliopsida</taxon>
        <taxon>eudicotyledons</taxon>
        <taxon>Gunneridae</taxon>
        <taxon>Pentapetalae</taxon>
        <taxon>asterids</taxon>
        <taxon>campanulids</taxon>
        <taxon>Asterales</taxon>
        <taxon>Asteraceae</taxon>
        <taxon>Asteroideae</taxon>
        <taxon>Anthemideae</taxon>
        <taxon>Anthemidinae</taxon>
        <taxon>Tanacetum</taxon>
    </lineage>
</organism>
<dbReference type="EC" id="5.6.2.3" evidence="1"/>
<reference evidence="3" key="1">
    <citation type="journal article" date="2019" name="Sci. Rep.">
        <title>Draft genome of Tanacetum cinerariifolium, the natural source of mosquito coil.</title>
        <authorList>
            <person name="Yamashiro T."/>
            <person name="Shiraishi A."/>
            <person name="Satake H."/>
            <person name="Nakayama K."/>
        </authorList>
    </citation>
    <scope>NUCLEOTIDE SEQUENCE</scope>
</reference>
<gene>
    <name evidence="3" type="ORF">Tci_554782</name>
</gene>
<dbReference type="GO" id="GO:0000723">
    <property type="term" value="P:telomere maintenance"/>
    <property type="evidence" value="ECO:0007669"/>
    <property type="project" value="InterPro"/>
</dbReference>
<comment type="caution">
    <text evidence="3">The sequence shown here is derived from an EMBL/GenBank/DDBJ whole genome shotgun (WGS) entry which is preliminary data.</text>
</comment>
<accession>A0A699IS86</accession>
<proteinExistence type="inferred from homology"/>
<dbReference type="Pfam" id="PF05970">
    <property type="entry name" value="PIF1"/>
    <property type="match status" value="1"/>
</dbReference>
<keyword evidence="1" id="KW-0067">ATP-binding</keyword>
<feature type="domain" description="DNA helicase Pif1-like DEAD-box helicase" evidence="2">
    <location>
        <begin position="1"/>
        <end position="108"/>
    </location>
</feature>
<dbReference type="GO" id="GO:0006310">
    <property type="term" value="P:DNA recombination"/>
    <property type="evidence" value="ECO:0007669"/>
    <property type="project" value="UniProtKB-KW"/>
</dbReference>
<dbReference type="GO" id="GO:0043139">
    <property type="term" value="F:5'-3' DNA helicase activity"/>
    <property type="evidence" value="ECO:0007669"/>
    <property type="project" value="UniProtKB-EC"/>
</dbReference>
<keyword evidence="1" id="KW-0233">DNA recombination</keyword>
<keyword evidence="1 3" id="KW-0347">Helicase</keyword>
<comment type="cofactor">
    <cofactor evidence="1">
        <name>Mg(2+)</name>
        <dbReference type="ChEBI" id="CHEBI:18420"/>
    </cofactor>
</comment>
<comment type="similarity">
    <text evidence="1">Belongs to the helicase family.</text>
</comment>
<keyword evidence="1" id="KW-0234">DNA repair</keyword>